<evidence type="ECO:0000313" key="3">
    <source>
        <dbReference type="EMBL" id="WXA93196.1"/>
    </source>
</evidence>
<feature type="signal peptide" evidence="1">
    <location>
        <begin position="1"/>
        <end position="30"/>
    </location>
</feature>
<feature type="domain" description="DUF1565" evidence="2">
    <location>
        <begin position="167"/>
        <end position="344"/>
    </location>
</feature>
<dbReference type="InterPro" id="IPR011050">
    <property type="entry name" value="Pectin_lyase_fold/virulence"/>
</dbReference>
<gene>
    <name evidence="3" type="ORF">LZC95_42930</name>
</gene>
<organism evidence="3 4">
    <name type="scientific">Pendulispora brunnea</name>
    <dbReference type="NCBI Taxonomy" id="2905690"/>
    <lineage>
        <taxon>Bacteria</taxon>
        <taxon>Pseudomonadati</taxon>
        <taxon>Myxococcota</taxon>
        <taxon>Myxococcia</taxon>
        <taxon>Myxococcales</taxon>
        <taxon>Sorangiineae</taxon>
        <taxon>Pendulisporaceae</taxon>
        <taxon>Pendulispora</taxon>
    </lineage>
</organism>
<reference evidence="3 4" key="1">
    <citation type="submission" date="2021-12" db="EMBL/GenBank/DDBJ databases">
        <title>Discovery of the Pendulisporaceae a myxobacterial family with distinct sporulation behavior and unique specialized metabolism.</title>
        <authorList>
            <person name="Garcia R."/>
            <person name="Popoff A."/>
            <person name="Bader C.D."/>
            <person name="Loehr J."/>
            <person name="Walesch S."/>
            <person name="Walt C."/>
            <person name="Boldt J."/>
            <person name="Bunk B."/>
            <person name="Haeckl F.J.F.P.J."/>
            <person name="Gunesch A.P."/>
            <person name="Birkelbach J."/>
            <person name="Nuebel U."/>
            <person name="Pietschmann T."/>
            <person name="Bach T."/>
            <person name="Mueller R."/>
        </authorList>
    </citation>
    <scope>NUCLEOTIDE SEQUENCE [LARGE SCALE GENOMIC DNA]</scope>
    <source>
        <strain evidence="3 4">MSr12523</strain>
    </source>
</reference>
<dbReference type="RefSeq" id="WP_394843793.1">
    <property type="nucleotide sequence ID" value="NZ_CP089982.1"/>
</dbReference>
<feature type="chain" id="PRO_5046095905" evidence="1">
    <location>
        <begin position="31"/>
        <end position="534"/>
    </location>
</feature>
<dbReference type="PROSITE" id="PS51257">
    <property type="entry name" value="PROKAR_LIPOPROTEIN"/>
    <property type="match status" value="1"/>
</dbReference>
<evidence type="ECO:0000256" key="1">
    <source>
        <dbReference type="SAM" id="SignalP"/>
    </source>
</evidence>
<dbReference type="InterPro" id="IPR012334">
    <property type="entry name" value="Pectin_lyas_fold"/>
</dbReference>
<dbReference type="SUPFAM" id="SSF51126">
    <property type="entry name" value="Pectin lyase-like"/>
    <property type="match status" value="1"/>
</dbReference>
<sequence length="534" mass="55419">MTKRLSCFALLHPAMALPFVLLVLALTTIAACGDDSPGHTVGDKTPDGGVRVNPDGGVIEPPPPYIASVSVANSDAAQIRQGSGGEPTKLAAEIHVEGDSLDGATRVMVGDIEGAIQSATPKNLTFTVLVPHGSPLGAQPVRVTNKRGTGSLDAAVTITPITASPYGVDKGDGTGENPFRTVKQALLCAAAGDTVVLKNGIYDSWHGDNFVPADPWNRNLKENVRAGVTLKGESATETKLVGSGQSDCGAPAAKVGLVLGPNARVETLNVSKFCIGIYSRVENAALRGESAHEKETRHQTPVVAGDTFAGANAPGMALSDTANFLGIGGYLSRNYSVVSGLKVNNVDVNSNPSNGRRVGGADGSDPISAATVTIRNVNSHDNYYGVTLEGISYGIVPTFTVADSIFKDDYYGLEVLGNWDVKIRSSILQSSLISVRLVEAGGRSVDLGTSSDLGRNTFTTMNVGIMDERIPTSPGSVPIRITGNTWTGAAAPPSEGCSSEVSSPPLDPSFPYDPKNWRVLNPGTCPATGNVVIN</sequence>
<dbReference type="Pfam" id="PF07602">
    <property type="entry name" value="DUF1565"/>
    <property type="match status" value="1"/>
</dbReference>
<keyword evidence="4" id="KW-1185">Reference proteome</keyword>
<dbReference type="EMBL" id="CP089982">
    <property type="protein sequence ID" value="WXA93196.1"/>
    <property type="molecule type" value="Genomic_DNA"/>
</dbReference>
<dbReference type="Proteomes" id="UP001379533">
    <property type="component" value="Chromosome"/>
</dbReference>
<dbReference type="InterPro" id="IPR011459">
    <property type="entry name" value="DUF1565"/>
</dbReference>
<keyword evidence="1" id="KW-0732">Signal</keyword>
<protein>
    <submittedName>
        <fullName evidence="3">DUF1565 domain-containing protein</fullName>
    </submittedName>
</protein>
<accession>A0ABZ2K3A2</accession>
<evidence type="ECO:0000313" key="4">
    <source>
        <dbReference type="Proteomes" id="UP001379533"/>
    </source>
</evidence>
<proteinExistence type="predicted"/>
<name>A0ABZ2K3A2_9BACT</name>
<dbReference type="Gene3D" id="2.160.20.10">
    <property type="entry name" value="Single-stranded right-handed beta-helix, Pectin lyase-like"/>
    <property type="match status" value="1"/>
</dbReference>
<evidence type="ECO:0000259" key="2">
    <source>
        <dbReference type="Pfam" id="PF07602"/>
    </source>
</evidence>